<dbReference type="SUPFAM" id="SSF52540">
    <property type="entry name" value="P-loop containing nucleoside triphosphate hydrolases"/>
    <property type="match status" value="1"/>
</dbReference>
<keyword evidence="13" id="KW-1133">Transmembrane helix</keyword>
<sequence length="422" mass="49222">MQNDEVTILMIGDTGVGKSSFGNIYLEKPIFEASDSTDPVTLKADAQSNKINGCTRYAIDTVGFNDGQSIDSVQIQNLAILMRNYLRGVNGIVIVLNGMCDRFSQGVKDVIRFSYNAFGTREALSHICLVFTKCIDKNYPNRDTKRTKYRDCVRKYLSEISGVQLDQVPEIPVFFVDCYPRDNDNETKENMVQFHGWVCSRRPLSTKKFKEAVQIHEDRVEEVRMKVSVGFQTRGDTTYEIFEDQKRFKYLANGNVPERFTKWTCIKKYEEAIKITIIEKRNDVDLGFRYNNDGSVKYKILVDQERKIVRDLRLGRDIDTTGWVNISKERKIEVARCTERKETRQRKFERKTVEHYQNIFFDRSRVKIYHVTYTEQRSIYQDCEGKCNYSDWLIVPGSEETKEINSFIENGWTNGYNKEIAV</sequence>
<evidence type="ECO:0000313" key="19">
    <source>
        <dbReference type="Proteomes" id="UP001470230"/>
    </source>
</evidence>
<evidence type="ECO:0000256" key="12">
    <source>
        <dbReference type="ARBA" id="ARBA00022927"/>
    </source>
</evidence>
<evidence type="ECO:0000256" key="4">
    <source>
        <dbReference type="ARBA" id="ARBA00022528"/>
    </source>
</evidence>
<name>A0ABR2GWR3_9EUKA</name>
<feature type="domain" description="AIG1-type G" evidence="17">
    <location>
        <begin position="7"/>
        <end position="133"/>
    </location>
</feature>
<comment type="subcellular location">
    <subcellularLocation>
        <location evidence="2">Membrane</location>
        <topology evidence="2">Single-pass membrane protein</topology>
    </subcellularLocation>
    <subcellularLocation>
        <location evidence="16">Plastid</location>
        <location evidence="16">Chloroplast outer membrane</location>
    </subcellularLocation>
</comment>
<evidence type="ECO:0000256" key="11">
    <source>
        <dbReference type="ARBA" id="ARBA00022842"/>
    </source>
</evidence>
<evidence type="ECO:0000256" key="10">
    <source>
        <dbReference type="ARBA" id="ARBA00022805"/>
    </source>
</evidence>
<dbReference type="Gene3D" id="3.40.50.300">
    <property type="entry name" value="P-loop containing nucleotide triphosphate hydrolases"/>
    <property type="match status" value="1"/>
</dbReference>
<dbReference type="PANTHER" id="PTHR10903">
    <property type="entry name" value="GTPASE, IMAP FAMILY MEMBER-RELATED"/>
    <property type="match status" value="1"/>
</dbReference>
<evidence type="ECO:0000256" key="13">
    <source>
        <dbReference type="ARBA" id="ARBA00022989"/>
    </source>
</evidence>
<dbReference type="InterPro" id="IPR006703">
    <property type="entry name" value="G_AIG1"/>
</dbReference>
<evidence type="ECO:0000256" key="1">
    <source>
        <dbReference type="ARBA" id="ARBA00001946"/>
    </source>
</evidence>
<keyword evidence="19" id="KW-1185">Reference proteome</keyword>
<keyword evidence="6" id="KW-0812">Transmembrane</keyword>
<reference evidence="18 19" key="1">
    <citation type="submission" date="2024-04" db="EMBL/GenBank/DDBJ databases">
        <title>Tritrichomonas musculus Genome.</title>
        <authorList>
            <person name="Alves-Ferreira E."/>
            <person name="Grigg M."/>
            <person name="Lorenzi H."/>
            <person name="Galac M."/>
        </authorList>
    </citation>
    <scope>NUCLEOTIDE SEQUENCE [LARGE SCALE GENOMIC DNA]</scope>
    <source>
        <strain evidence="18 19">EAF2021</strain>
    </source>
</reference>
<dbReference type="PANTHER" id="PTHR10903:SF135">
    <property type="entry name" value="TRANSLOCASE OF CHLOROPLAST 120, CHLOROPLASTIC-RELATED"/>
    <property type="match status" value="1"/>
</dbReference>
<evidence type="ECO:0000256" key="2">
    <source>
        <dbReference type="ARBA" id="ARBA00004167"/>
    </source>
</evidence>
<keyword evidence="7" id="KW-0479">Metal-binding</keyword>
<keyword evidence="5" id="KW-0934">Plastid</keyword>
<keyword evidence="14" id="KW-0342">GTP-binding</keyword>
<keyword evidence="9" id="KW-0378">Hydrolase</keyword>
<dbReference type="CDD" id="cd00882">
    <property type="entry name" value="Ras_like_GTPase"/>
    <property type="match status" value="1"/>
</dbReference>
<keyword evidence="3" id="KW-0813">Transport</keyword>
<dbReference type="InterPro" id="IPR027417">
    <property type="entry name" value="P-loop_NTPase"/>
</dbReference>
<proteinExistence type="predicted"/>
<protein>
    <recommendedName>
        <fullName evidence="17">AIG1-type G domain-containing protein</fullName>
    </recommendedName>
</protein>
<keyword evidence="12" id="KW-0653">Protein transport</keyword>
<organism evidence="18 19">
    <name type="scientific">Tritrichomonas musculus</name>
    <dbReference type="NCBI Taxonomy" id="1915356"/>
    <lineage>
        <taxon>Eukaryota</taxon>
        <taxon>Metamonada</taxon>
        <taxon>Parabasalia</taxon>
        <taxon>Tritrichomonadida</taxon>
        <taxon>Tritrichomonadidae</taxon>
        <taxon>Tritrichomonas</taxon>
    </lineage>
</organism>
<evidence type="ECO:0000256" key="7">
    <source>
        <dbReference type="ARBA" id="ARBA00022723"/>
    </source>
</evidence>
<evidence type="ECO:0000256" key="3">
    <source>
        <dbReference type="ARBA" id="ARBA00022448"/>
    </source>
</evidence>
<comment type="caution">
    <text evidence="18">The sequence shown here is derived from an EMBL/GenBank/DDBJ whole genome shotgun (WGS) entry which is preliminary data.</text>
</comment>
<evidence type="ECO:0000313" key="18">
    <source>
        <dbReference type="EMBL" id="KAK8838301.1"/>
    </source>
</evidence>
<keyword evidence="11" id="KW-0460">Magnesium</keyword>
<evidence type="ECO:0000256" key="8">
    <source>
        <dbReference type="ARBA" id="ARBA00022741"/>
    </source>
</evidence>
<comment type="cofactor">
    <cofactor evidence="1">
        <name>Mg(2+)</name>
        <dbReference type="ChEBI" id="CHEBI:18420"/>
    </cofactor>
</comment>
<gene>
    <name evidence="18" type="ORF">M9Y10_035724</name>
</gene>
<evidence type="ECO:0000256" key="5">
    <source>
        <dbReference type="ARBA" id="ARBA00022640"/>
    </source>
</evidence>
<dbReference type="Pfam" id="PF04548">
    <property type="entry name" value="AIG1"/>
    <property type="match status" value="1"/>
</dbReference>
<evidence type="ECO:0000259" key="17">
    <source>
        <dbReference type="Pfam" id="PF04548"/>
    </source>
</evidence>
<evidence type="ECO:0000256" key="16">
    <source>
        <dbReference type="ARBA" id="ARBA00024013"/>
    </source>
</evidence>
<dbReference type="EMBL" id="JAPFFF010000056">
    <property type="protein sequence ID" value="KAK8838301.1"/>
    <property type="molecule type" value="Genomic_DNA"/>
</dbReference>
<evidence type="ECO:0000256" key="14">
    <source>
        <dbReference type="ARBA" id="ARBA00023134"/>
    </source>
</evidence>
<evidence type="ECO:0000256" key="9">
    <source>
        <dbReference type="ARBA" id="ARBA00022801"/>
    </source>
</evidence>
<keyword evidence="10" id="KW-1002">Plastid outer membrane</keyword>
<keyword evidence="4" id="KW-0150">Chloroplast</keyword>
<dbReference type="Proteomes" id="UP001470230">
    <property type="component" value="Unassembled WGS sequence"/>
</dbReference>
<evidence type="ECO:0000256" key="15">
    <source>
        <dbReference type="ARBA" id="ARBA00023136"/>
    </source>
</evidence>
<keyword evidence="8" id="KW-0547">Nucleotide-binding</keyword>
<evidence type="ECO:0000256" key="6">
    <source>
        <dbReference type="ARBA" id="ARBA00022692"/>
    </source>
</evidence>
<dbReference type="InterPro" id="IPR045058">
    <property type="entry name" value="GIMA/IAN/Toc"/>
</dbReference>
<keyword evidence="15" id="KW-0472">Membrane</keyword>
<accession>A0ABR2GWR3</accession>